<evidence type="ECO:0000313" key="8">
    <source>
        <dbReference type="EMBL" id="KZC14669.1"/>
    </source>
</evidence>
<evidence type="ECO:0000256" key="6">
    <source>
        <dbReference type="SAM" id="MobiDB-lite"/>
    </source>
</evidence>
<dbReference type="Proteomes" id="UP000076502">
    <property type="component" value="Unassembled WGS sequence"/>
</dbReference>
<feature type="region of interest" description="Disordered" evidence="6">
    <location>
        <begin position="1"/>
        <end position="28"/>
    </location>
</feature>
<name>A0A154PRY7_DUFNO</name>
<keyword evidence="7" id="KW-1133">Transmembrane helix</keyword>
<keyword evidence="3" id="KW-0999">Mitochondrion inner membrane</keyword>
<keyword evidence="4" id="KW-0496">Mitochondrion</keyword>
<proteinExistence type="inferred from homology"/>
<sequence length="117" mass="13072">MSFHEFNPFTGRLKQSTQSQPLYPLSPQPLQSTELPVMMYDTIKTKPVKVASSTVGNYSTLPPKLAELYKKYQADLSKPSYTLGGRKDKVLYAISVVGVIAGFATNMYYLIADKKNE</sequence>
<evidence type="ECO:0008006" key="10">
    <source>
        <dbReference type="Google" id="ProtNLM"/>
    </source>
</evidence>
<dbReference type="SUPFAM" id="SSF81419">
    <property type="entry name" value="Mitochondrial cytochrome c oxidase subunit VIIa"/>
    <property type="match status" value="1"/>
</dbReference>
<keyword evidence="7" id="KW-0812">Transmembrane</keyword>
<keyword evidence="9" id="KW-1185">Reference proteome</keyword>
<evidence type="ECO:0000256" key="2">
    <source>
        <dbReference type="ARBA" id="ARBA00009331"/>
    </source>
</evidence>
<dbReference type="OrthoDB" id="5966508at2759"/>
<dbReference type="InterPro" id="IPR036539">
    <property type="entry name" value="Cyt_c_oxidase_su7a_sf"/>
</dbReference>
<dbReference type="GO" id="GO:0005743">
    <property type="term" value="C:mitochondrial inner membrane"/>
    <property type="evidence" value="ECO:0007669"/>
    <property type="project" value="UniProtKB-SubCell"/>
</dbReference>
<dbReference type="OMA" id="YNTSHMS"/>
<keyword evidence="5 7" id="KW-0472">Membrane</keyword>
<evidence type="ECO:0000256" key="4">
    <source>
        <dbReference type="ARBA" id="ARBA00023128"/>
    </source>
</evidence>
<evidence type="ECO:0000256" key="7">
    <source>
        <dbReference type="SAM" id="Phobius"/>
    </source>
</evidence>
<comment type="similarity">
    <text evidence="2">Belongs to the cytochrome c oxidase VIIa family.</text>
</comment>
<feature type="transmembrane region" description="Helical" evidence="7">
    <location>
        <begin position="90"/>
        <end position="111"/>
    </location>
</feature>
<reference evidence="8 9" key="1">
    <citation type="submission" date="2015-07" db="EMBL/GenBank/DDBJ databases">
        <title>The genome of Dufourea novaeangliae.</title>
        <authorList>
            <person name="Pan H."/>
            <person name="Kapheim K."/>
        </authorList>
    </citation>
    <scope>NUCLEOTIDE SEQUENCE [LARGE SCALE GENOMIC DNA]</scope>
    <source>
        <strain evidence="8">0120121106</strain>
        <tissue evidence="8">Whole body</tissue>
    </source>
</reference>
<protein>
    <recommendedName>
        <fullName evidence="10">Cytochrome c oxidase subunit 7A-related protein, mitochondrial</fullName>
    </recommendedName>
</protein>
<feature type="compositionally biased region" description="Low complexity" evidence="6">
    <location>
        <begin position="15"/>
        <end position="28"/>
    </location>
</feature>
<evidence type="ECO:0000256" key="1">
    <source>
        <dbReference type="ARBA" id="ARBA00004273"/>
    </source>
</evidence>
<dbReference type="STRING" id="178035.A0A154PRY7"/>
<dbReference type="GO" id="GO:0006123">
    <property type="term" value="P:mitochondrial electron transport, cytochrome c to oxygen"/>
    <property type="evidence" value="ECO:0007669"/>
    <property type="project" value="InterPro"/>
</dbReference>
<comment type="subcellular location">
    <subcellularLocation>
        <location evidence="1">Mitochondrion inner membrane</location>
    </subcellularLocation>
</comment>
<dbReference type="AlphaFoldDB" id="A0A154PRY7"/>
<dbReference type="Gene3D" id="4.10.91.10">
    <property type="entry name" value="Cytochrome c oxidase, subunit VIIa"/>
    <property type="match status" value="1"/>
</dbReference>
<evidence type="ECO:0000256" key="3">
    <source>
        <dbReference type="ARBA" id="ARBA00022792"/>
    </source>
</evidence>
<gene>
    <name evidence="8" type="ORF">WN55_07081</name>
</gene>
<dbReference type="GO" id="GO:0045277">
    <property type="term" value="C:respiratory chain complex IV"/>
    <property type="evidence" value="ECO:0007669"/>
    <property type="project" value="InterPro"/>
</dbReference>
<evidence type="ECO:0000313" key="9">
    <source>
        <dbReference type="Proteomes" id="UP000076502"/>
    </source>
</evidence>
<organism evidence="8 9">
    <name type="scientific">Dufourea novaeangliae</name>
    <name type="common">Sweat bee</name>
    <dbReference type="NCBI Taxonomy" id="178035"/>
    <lineage>
        <taxon>Eukaryota</taxon>
        <taxon>Metazoa</taxon>
        <taxon>Ecdysozoa</taxon>
        <taxon>Arthropoda</taxon>
        <taxon>Hexapoda</taxon>
        <taxon>Insecta</taxon>
        <taxon>Pterygota</taxon>
        <taxon>Neoptera</taxon>
        <taxon>Endopterygota</taxon>
        <taxon>Hymenoptera</taxon>
        <taxon>Apocrita</taxon>
        <taxon>Aculeata</taxon>
        <taxon>Apoidea</taxon>
        <taxon>Anthophila</taxon>
        <taxon>Halictidae</taxon>
        <taxon>Rophitinae</taxon>
        <taxon>Dufourea</taxon>
    </lineage>
</organism>
<dbReference type="EMBL" id="KQ435102">
    <property type="protein sequence ID" value="KZC14669.1"/>
    <property type="molecule type" value="Genomic_DNA"/>
</dbReference>
<evidence type="ECO:0000256" key="5">
    <source>
        <dbReference type="ARBA" id="ARBA00023136"/>
    </source>
</evidence>
<accession>A0A154PRY7</accession>